<comment type="similarity">
    <text evidence="6">Belongs to the radical SAM superfamily. Anaerobic sulfatase-maturating enzyme family.</text>
</comment>
<evidence type="ECO:0000313" key="10">
    <source>
        <dbReference type="Proteomes" id="UP001215231"/>
    </source>
</evidence>
<organism evidence="9 10">
    <name type="scientific">Thalassomonas haliotis</name>
    <dbReference type="NCBI Taxonomy" id="485448"/>
    <lineage>
        <taxon>Bacteria</taxon>
        <taxon>Pseudomonadati</taxon>
        <taxon>Pseudomonadota</taxon>
        <taxon>Gammaproteobacteria</taxon>
        <taxon>Alteromonadales</taxon>
        <taxon>Colwelliaceae</taxon>
        <taxon>Thalassomonas</taxon>
    </lineage>
</organism>
<keyword evidence="3" id="KW-0479">Metal-binding</keyword>
<evidence type="ECO:0000256" key="7">
    <source>
        <dbReference type="SAM" id="MobiDB-lite"/>
    </source>
</evidence>
<feature type="region of interest" description="Disordered" evidence="7">
    <location>
        <begin position="250"/>
        <end position="280"/>
    </location>
</feature>
<evidence type="ECO:0000313" key="9">
    <source>
        <dbReference type="EMBL" id="WDE14342.1"/>
    </source>
</evidence>
<sequence length="368" mass="41343">MNFAKDFKKSFITSTSDGFLHLIILPTEKCNFRCLYCYEDFSIGKMSQDTVEGIKNLLINSAPCLKKLVVSWFGGEPTLNSQVIIEISRQIQQLKEKHDFQYLADMTTNGYLLDKNTLEAFINLGITHYQVSLDGTGQAHDKTRVRINGQGTFDRIWQNLLSFQSSHLHFSILLRMHVTKTNGRAMLALAHLVRRNFGKDKRYHTFVRGISNLGKSVRGDVSEYVPKDKQGLDALISKIKVILAGEGEKTVNNEYQTKPGDQESSDNKSNDTDNNDKADNPYICYAAKPRQLLIRADGRLAKCTIMFDDDRNNLGKINRDGSLDLDGQKMALWTRGFASLDKSELACPAKALPRAGIKGELIAINKLA</sequence>
<gene>
    <name evidence="9" type="ORF">H3N35_13500</name>
</gene>
<evidence type="ECO:0000256" key="1">
    <source>
        <dbReference type="ARBA" id="ARBA00001966"/>
    </source>
</evidence>
<dbReference type="RefSeq" id="WP_274054896.1">
    <property type="nucleotide sequence ID" value="NZ_CP059693.1"/>
</dbReference>
<dbReference type="SFLD" id="SFLDS00029">
    <property type="entry name" value="Radical_SAM"/>
    <property type="match status" value="1"/>
</dbReference>
<protein>
    <submittedName>
        <fullName evidence="9">Radical SAM protein</fullName>
    </submittedName>
</protein>
<comment type="cofactor">
    <cofactor evidence="1">
        <name>[4Fe-4S] cluster</name>
        <dbReference type="ChEBI" id="CHEBI:49883"/>
    </cofactor>
</comment>
<dbReference type="Gene3D" id="3.20.20.70">
    <property type="entry name" value="Aldolase class I"/>
    <property type="match status" value="1"/>
</dbReference>
<dbReference type="SUPFAM" id="SSF102114">
    <property type="entry name" value="Radical SAM enzymes"/>
    <property type="match status" value="1"/>
</dbReference>
<evidence type="ECO:0000256" key="5">
    <source>
        <dbReference type="ARBA" id="ARBA00023014"/>
    </source>
</evidence>
<dbReference type="Proteomes" id="UP001215231">
    <property type="component" value="Chromosome"/>
</dbReference>
<evidence type="ECO:0000259" key="8">
    <source>
        <dbReference type="Pfam" id="PF04055"/>
    </source>
</evidence>
<dbReference type="InterPro" id="IPR007197">
    <property type="entry name" value="rSAM"/>
</dbReference>
<evidence type="ECO:0000256" key="3">
    <source>
        <dbReference type="ARBA" id="ARBA00022723"/>
    </source>
</evidence>
<dbReference type="InterPro" id="IPR013785">
    <property type="entry name" value="Aldolase_TIM"/>
</dbReference>
<evidence type="ECO:0000256" key="4">
    <source>
        <dbReference type="ARBA" id="ARBA00023004"/>
    </source>
</evidence>
<dbReference type="PANTHER" id="PTHR43273">
    <property type="entry name" value="ANAEROBIC SULFATASE-MATURATING ENZYME HOMOLOG ASLB-RELATED"/>
    <property type="match status" value="1"/>
</dbReference>
<keyword evidence="5" id="KW-0411">Iron-sulfur</keyword>
<dbReference type="Pfam" id="PF04055">
    <property type="entry name" value="Radical_SAM"/>
    <property type="match status" value="1"/>
</dbReference>
<keyword evidence="4" id="KW-0408">Iron</keyword>
<feature type="compositionally biased region" description="Basic and acidic residues" evidence="7">
    <location>
        <begin position="265"/>
        <end position="279"/>
    </location>
</feature>
<accession>A0ABY7VKR1</accession>
<dbReference type="InterPro" id="IPR023867">
    <property type="entry name" value="Sulphatase_maturase_rSAM"/>
</dbReference>
<keyword evidence="10" id="KW-1185">Reference proteome</keyword>
<reference evidence="9 10" key="1">
    <citation type="journal article" date="2022" name="Mar. Drugs">
        <title>Bioassay-Guided Fractionation Leads to the Detection of Cholic Acid Generated by the Rare Thalassomonas sp.</title>
        <authorList>
            <person name="Pheiffer F."/>
            <person name="Schneider Y.K."/>
            <person name="Hansen E.H."/>
            <person name="Andersen J.H."/>
            <person name="Isaksson J."/>
            <person name="Busche T."/>
            <person name="R C."/>
            <person name="Kalinowski J."/>
            <person name="Zyl L.V."/>
            <person name="Trindade M."/>
        </authorList>
    </citation>
    <scope>NUCLEOTIDE SEQUENCE [LARGE SCALE GENOMIC DNA]</scope>
    <source>
        <strain evidence="9 10">A5K-61T</strain>
    </source>
</reference>
<evidence type="ECO:0000256" key="6">
    <source>
        <dbReference type="ARBA" id="ARBA00023601"/>
    </source>
</evidence>
<proteinExistence type="inferred from homology"/>
<dbReference type="EMBL" id="CP059693">
    <property type="protein sequence ID" value="WDE14342.1"/>
    <property type="molecule type" value="Genomic_DNA"/>
</dbReference>
<name>A0ABY7VKR1_9GAMM</name>
<dbReference type="PANTHER" id="PTHR43273:SF3">
    <property type="entry name" value="ANAEROBIC SULFATASE-MATURATING ENZYME HOMOLOG ASLB-RELATED"/>
    <property type="match status" value="1"/>
</dbReference>
<evidence type="ECO:0000256" key="2">
    <source>
        <dbReference type="ARBA" id="ARBA00022691"/>
    </source>
</evidence>
<keyword evidence="2" id="KW-0949">S-adenosyl-L-methionine</keyword>
<dbReference type="InterPro" id="IPR058240">
    <property type="entry name" value="rSAM_sf"/>
</dbReference>
<dbReference type="CDD" id="cd01335">
    <property type="entry name" value="Radical_SAM"/>
    <property type="match status" value="1"/>
</dbReference>
<feature type="domain" description="Radical SAM core" evidence="8">
    <location>
        <begin position="25"/>
        <end position="169"/>
    </location>
</feature>
<dbReference type="SFLD" id="SFLDG01067">
    <property type="entry name" value="SPASM/twitch_domain_containing"/>
    <property type="match status" value="1"/>
</dbReference>